<feature type="region of interest" description="Disordered" evidence="1">
    <location>
        <begin position="80"/>
        <end position="113"/>
    </location>
</feature>
<feature type="compositionally biased region" description="Polar residues" evidence="1">
    <location>
        <begin position="80"/>
        <end position="94"/>
    </location>
</feature>
<dbReference type="EnsemblMetazoa" id="CJA17562.1">
    <property type="protein sequence ID" value="CJA17562.1"/>
    <property type="gene ID" value="WBGene00136767"/>
</dbReference>
<sequence length="113" mass="12326">MRFLILLVLGFSSLLADGIPVSQSKQNVQPFIDNFELEGIDWNKNPVLAHIRRRRAIPAVIPLLTPLFVKLASSLFSGQTEEPVSTSNHKQPVPTSGSNGVTNNKNGTTNNFG</sequence>
<feature type="compositionally biased region" description="Low complexity" evidence="1">
    <location>
        <begin position="95"/>
        <end position="113"/>
    </location>
</feature>
<feature type="signal peptide" evidence="2">
    <location>
        <begin position="1"/>
        <end position="18"/>
    </location>
</feature>
<keyword evidence="2" id="KW-0732">Signal</keyword>
<reference evidence="4" key="1">
    <citation type="submission" date="2010-08" db="EMBL/GenBank/DDBJ databases">
        <authorList>
            <consortium name="Caenorhabditis japonica Sequencing Consortium"/>
            <person name="Wilson R.K."/>
        </authorList>
    </citation>
    <scope>NUCLEOTIDE SEQUENCE [LARGE SCALE GENOMIC DNA]</scope>
    <source>
        <strain evidence="4">DF5081</strain>
    </source>
</reference>
<reference evidence="3" key="2">
    <citation type="submission" date="2022-06" db="UniProtKB">
        <authorList>
            <consortium name="EnsemblMetazoa"/>
        </authorList>
    </citation>
    <scope>IDENTIFICATION</scope>
    <source>
        <strain evidence="3">DF5081</strain>
    </source>
</reference>
<feature type="chain" id="PRO_5035870385" evidence="2">
    <location>
        <begin position="19"/>
        <end position="113"/>
    </location>
</feature>
<accession>A0A8R1E3B8</accession>
<dbReference type="AlphaFoldDB" id="A0A8R1E3B8"/>
<organism evidence="3 4">
    <name type="scientific">Caenorhabditis japonica</name>
    <dbReference type="NCBI Taxonomy" id="281687"/>
    <lineage>
        <taxon>Eukaryota</taxon>
        <taxon>Metazoa</taxon>
        <taxon>Ecdysozoa</taxon>
        <taxon>Nematoda</taxon>
        <taxon>Chromadorea</taxon>
        <taxon>Rhabditida</taxon>
        <taxon>Rhabditina</taxon>
        <taxon>Rhabditomorpha</taxon>
        <taxon>Rhabditoidea</taxon>
        <taxon>Rhabditidae</taxon>
        <taxon>Peloderinae</taxon>
        <taxon>Caenorhabditis</taxon>
    </lineage>
</organism>
<dbReference type="Proteomes" id="UP000005237">
    <property type="component" value="Unassembled WGS sequence"/>
</dbReference>
<evidence type="ECO:0000313" key="4">
    <source>
        <dbReference type="Proteomes" id="UP000005237"/>
    </source>
</evidence>
<evidence type="ECO:0000313" key="3">
    <source>
        <dbReference type="EnsemblMetazoa" id="CJA17562.1"/>
    </source>
</evidence>
<keyword evidence="4" id="KW-1185">Reference proteome</keyword>
<protein>
    <submittedName>
        <fullName evidence="3">Uncharacterized protein</fullName>
    </submittedName>
</protein>
<evidence type="ECO:0000256" key="1">
    <source>
        <dbReference type="SAM" id="MobiDB-lite"/>
    </source>
</evidence>
<proteinExistence type="predicted"/>
<name>A0A8R1E3B8_CAEJA</name>
<evidence type="ECO:0000256" key="2">
    <source>
        <dbReference type="SAM" id="SignalP"/>
    </source>
</evidence>